<sequence>VGGAGRSAKGPTPRVEDTCDGTTNDNVTARRSLMFVQVIWRPPKCVNVSKLCYSIYDVISILLAYVLTIVI</sequence>
<keyword evidence="2" id="KW-0472">Membrane</keyword>
<feature type="transmembrane region" description="Helical" evidence="2">
    <location>
        <begin position="51"/>
        <end position="70"/>
    </location>
</feature>
<proteinExistence type="predicted"/>
<keyword evidence="2" id="KW-0812">Transmembrane</keyword>
<dbReference type="WBParaSite" id="MCU_011616-RA">
    <property type="protein sequence ID" value="MCU_011616-RA"/>
    <property type="gene ID" value="MCU_011616"/>
</dbReference>
<protein>
    <submittedName>
        <fullName evidence="3">Neur_chan_memb domain-containing protein</fullName>
    </submittedName>
</protein>
<organism evidence="3">
    <name type="scientific">Mesocestoides corti</name>
    <name type="common">Flatworm</name>
    <dbReference type="NCBI Taxonomy" id="53468"/>
    <lineage>
        <taxon>Eukaryota</taxon>
        <taxon>Metazoa</taxon>
        <taxon>Spiralia</taxon>
        <taxon>Lophotrochozoa</taxon>
        <taxon>Platyhelminthes</taxon>
        <taxon>Cestoda</taxon>
        <taxon>Eucestoda</taxon>
        <taxon>Cyclophyllidea</taxon>
        <taxon>Mesocestoididae</taxon>
        <taxon>Mesocestoides</taxon>
    </lineage>
</organism>
<evidence type="ECO:0000256" key="2">
    <source>
        <dbReference type="SAM" id="Phobius"/>
    </source>
</evidence>
<reference evidence="3" key="1">
    <citation type="submission" date="2019-11" db="UniProtKB">
        <authorList>
            <consortium name="WormBaseParasite"/>
        </authorList>
    </citation>
    <scope>IDENTIFICATION</scope>
</reference>
<evidence type="ECO:0000256" key="1">
    <source>
        <dbReference type="SAM" id="MobiDB-lite"/>
    </source>
</evidence>
<dbReference type="AlphaFoldDB" id="A0A5K3FXW2"/>
<feature type="region of interest" description="Disordered" evidence="1">
    <location>
        <begin position="1"/>
        <end position="23"/>
    </location>
</feature>
<accession>A0A5K3FXW2</accession>
<keyword evidence="2" id="KW-1133">Transmembrane helix</keyword>
<evidence type="ECO:0000313" key="3">
    <source>
        <dbReference type="WBParaSite" id="MCU_011616-RA"/>
    </source>
</evidence>
<name>A0A5K3FXW2_MESCO</name>